<dbReference type="AlphaFoldDB" id="A0A6C0JDF6"/>
<name>A0A6C0JDF6_9ZZZZ</name>
<dbReference type="EMBL" id="MN740349">
    <property type="protein sequence ID" value="QHU01778.1"/>
    <property type="molecule type" value="Genomic_DNA"/>
</dbReference>
<reference evidence="1" key="1">
    <citation type="journal article" date="2020" name="Nature">
        <title>Giant virus diversity and host interactions through global metagenomics.</title>
        <authorList>
            <person name="Schulz F."/>
            <person name="Roux S."/>
            <person name="Paez-Espino D."/>
            <person name="Jungbluth S."/>
            <person name="Walsh D.A."/>
            <person name="Denef V.J."/>
            <person name="McMahon K.D."/>
            <person name="Konstantinidis K.T."/>
            <person name="Eloe-Fadrosh E.A."/>
            <person name="Kyrpides N.C."/>
            <person name="Woyke T."/>
        </authorList>
    </citation>
    <scope>NUCLEOTIDE SEQUENCE</scope>
    <source>
        <strain evidence="1">GVMAG-M-3300025874-2</strain>
    </source>
</reference>
<protein>
    <submittedName>
        <fullName evidence="1">Uncharacterized protein</fullName>
    </submittedName>
</protein>
<sequence length="161" mass="18165">MLIPISTGFVSPPVSAPSTPHPKIHSTEDSKFAITPISANPKNKANIDYEEQLERIQEGHPLVWDDTKYNKSLAGDLFGFWMYEKCVKVHVIQSVSTPDQRLPSWHKNVGQADRNVVTLSNEYFMIDWDEWIFIGGAKRCMGTASAKKSLKNVLELAKSKF</sequence>
<accession>A0A6C0JDF6</accession>
<organism evidence="1">
    <name type="scientific">viral metagenome</name>
    <dbReference type="NCBI Taxonomy" id="1070528"/>
    <lineage>
        <taxon>unclassified sequences</taxon>
        <taxon>metagenomes</taxon>
        <taxon>organismal metagenomes</taxon>
    </lineage>
</organism>
<proteinExistence type="predicted"/>
<evidence type="ECO:0000313" key="1">
    <source>
        <dbReference type="EMBL" id="QHU01778.1"/>
    </source>
</evidence>